<evidence type="ECO:0000313" key="1">
    <source>
        <dbReference type="EMBL" id="NRS92495.1"/>
    </source>
</evidence>
<evidence type="ECO:0000313" key="2">
    <source>
        <dbReference type="Proteomes" id="UP000610746"/>
    </source>
</evidence>
<dbReference type="EMBL" id="JABSNO010000009">
    <property type="protein sequence ID" value="NRS92495.1"/>
    <property type="molecule type" value="Genomic_DNA"/>
</dbReference>
<protein>
    <submittedName>
        <fullName evidence="1">Uncharacterized protein</fullName>
    </submittedName>
</protein>
<organism evidence="1 2">
    <name type="scientific">Frigoriflavimonas asaccharolytica</name>
    <dbReference type="NCBI Taxonomy" id="2735899"/>
    <lineage>
        <taxon>Bacteria</taxon>
        <taxon>Pseudomonadati</taxon>
        <taxon>Bacteroidota</taxon>
        <taxon>Flavobacteriia</taxon>
        <taxon>Flavobacteriales</taxon>
        <taxon>Weeksellaceae</taxon>
        <taxon>Frigoriflavimonas</taxon>
    </lineage>
</organism>
<gene>
    <name evidence="1" type="ORF">HNQ03_001570</name>
</gene>
<sequence>MLLIFFLFSCKRSNDDNSSKIRGKWISAKQTYITSYDKDGEEFPPPPPRENLGLSFYSEDSCEANFPFFKVDFSDNSDVAKEFIFARNVKEKLNIRSTKIL</sequence>
<accession>A0A8J8G889</accession>
<dbReference type="Proteomes" id="UP000610746">
    <property type="component" value="Unassembled WGS sequence"/>
</dbReference>
<reference evidence="1" key="1">
    <citation type="submission" date="2020-05" db="EMBL/GenBank/DDBJ databases">
        <title>Genomic Encyclopedia of Type Strains, Phase IV (KMG-V): Genome sequencing to study the core and pangenomes of soil and plant-associated prokaryotes.</title>
        <authorList>
            <person name="Whitman W."/>
        </authorList>
    </citation>
    <scope>NUCLEOTIDE SEQUENCE</scope>
    <source>
        <strain evidence="1">16F</strain>
    </source>
</reference>
<name>A0A8J8G889_9FLAO</name>
<dbReference type="RefSeq" id="WP_173779098.1">
    <property type="nucleotide sequence ID" value="NZ_JABSNO010000009.1"/>
</dbReference>
<proteinExistence type="predicted"/>
<dbReference type="AlphaFoldDB" id="A0A8J8G889"/>
<keyword evidence="2" id="KW-1185">Reference proteome</keyword>
<comment type="caution">
    <text evidence="1">The sequence shown here is derived from an EMBL/GenBank/DDBJ whole genome shotgun (WGS) entry which is preliminary data.</text>
</comment>